<proteinExistence type="predicted"/>
<feature type="domain" description="SMARCC C-terminal" evidence="3">
    <location>
        <begin position="100"/>
        <end position="176"/>
    </location>
</feature>
<evidence type="ECO:0000256" key="1">
    <source>
        <dbReference type="SAM" id="Coils"/>
    </source>
</evidence>
<keyword evidence="5" id="KW-1185">Reference proteome</keyword>
<dbReference type="EMBL" id="MU153205">
    <property type="protein sequence ID" value="KAF9439885.1"/>
    <property type="molecule type" value="Genomic_DNA"/>
</dbReference>
<dbReference type="Pfam" id="PF16495">
    <property type="entry name" value="SWIRM-assoc_1"/>
    <property type="match status" value="1"/>
</dbReference>
<feature type="coiled-coil region" evidence="1">
    <location>
        <begin position="132"/>
        <end position="162"/>
    </location>
</feature>
<evidence type="ECO:0000313" key="4">
    <source>
        <dbReference type="EMBL" id="KAF9439885.1"/>
    </source>
</evidence>
<accession>A0A9P6BVZ0</accession>
<protein>
    <recommendedName>
        <fullName evidence="3">SMARCC C-terminal domain-containing protein</fullName>
    </recommendedName>
</protein>
<comment type="caution">
    <text evidence="4">The sequence shown here is derived from an EMBL/GenBank/DDBJ whole genome shotgun (WGS) entry which is preliminary data.</text>
</comment>
<keyword evidence="1" id="KW-0175">Coiled coil</keyword>
<evidence type="ECO:0000259" key="3">
    <source>
        <dbReference type="Pfam" id="PF16495"/>
    </source>
</evidence>
<reference evidence="4" key="1">
    <citation type="submission" date="2020-11" db="EMBL/GenBank/DDBJ databases">
        <authorList>
            <consortium name="DOE Joint Genome Institute"/>
            <person name="Ahrendt S."/>
            <person name="Riley R."/>
            <person name="Andreopoulos W."/>
            <person name="Labutti K."/>
            <person name="Pangilinan J."/>
            <person name="Ruiz-Duenas F.J."/>
            <person name="Barrasa J.M."/>
            <person name="Sanchez-Garcia M."/>
            <person name="Camarero S."/>
            <person name="Miyauchi S."/>
            <person name="Serrano A."/>
            <person name="Linde D."/>
            <person name="Babiker R."/>
            <person name="Drula E."/>
            <person name="Ayuso-Fernandez I."/>
            <person name="Pacheco R."/>
            <person name="Padilla G."/>
            <person name="Ferreira P."/>
            <person name="Barriuso J."/>
            <person name="Kellner H."/>
            <person name="Castanera R."/>
            <person name="Alfaro M."/>
            <person name="Ramirez L."/>
            <person name="Pisabarro A.G."/>
            <person name="Kuo A."/>
            <person name="Tritt A."/>
            <person name="Lipzen A."/>
            <person name="He G."/>
            <person name="Yan M."/>
            <person name="Ng V."/>
            <person name="Cullen D."/>
            <person name="Martin F."/>
            <person name="Rosso M.-N."/>
            <person name="Henrissat B."/>
            <person name="Hibbett D."/>
            <person name="Martinez A.T."/>
            <person name="Grigoriev I.V."/>
        </authorList>
    </citation>
    <scope>NUCLEOTIDE SEQUENCE</scope>
    <source>
        <strain evidence="4">MF-IS2</strain>
    </source>
</reference>
<organism evidence="4 5">
    <name type="scientific">Macrolepiota fuliginosa MF-IS2</name>
    <dbReference type="NCBI Taxonomy" id="1400762"/>
    <lineage>
        <taxon>Eukaryota</taxon>
        <taxon>Fungi</taxon>
        <taxon>Dikarya</taxon>
        <taxon>Basidiomycota</taxon>
        <taxon>Agaricomycotina</taxon>
        <taxon>Agaricomycetes</taxon>
        <taxon>Agaricomycetidae</taxon>
        <taxon>Agaricales</taxon>
        <taxon>Agaricineae</taxon>
        <taxon>Agaricaceae</taxon>
        <taxon>Macrolepiota</taxon>
    </lineage>
</organism>
<dbReference type="Proteomes" id="UP000807342">
    <property type="component" value="Unassembled WGS sequence"/>
</dbReference>
<name>A0A9P6BVZ0_9AGAR</name>
<dbReference type="OrthoDB" id="3012766at2759"/>
<dbReference type="AlphaFoldDB" id="A0A9P6BVZ0"/>
<dbReference type="InterPro" id="IPR032451">
    <property type="entry name" value="SMARCC_C"/>
</dbReference>
<sequence>MVPYDSADNPVMSVVAFLAGIVSPGVAAEAAKTALKELTDGEGGKAISGDSKDGESTEKKVDDDKMDKDAPVVKDASTADGILTSTPTLPRSTVQRAAHLALSTSAKAVSTLASAEPHNIRNTLSTLIKLTLTKLENKMTQFEELEEILGEERRNLEIARVALVNERLGLKKTLDSYSCIA</sequence>
<feature type="region of interest" description="Disordered" evidence="2">
    <location>
        <begin position="38"/>
        <end position="74"/>
    </location>
</feature>
<evidence type="ECO:0000313" key="5">
    <source>
        <dbReference type="Proteomes" id="UP000807342"/>
    </source>
</evidence>
<evidence type="ECO:0000256" key="2">
    <source>
        <dbReference type="SAM" id="MobiDB-lite"/>
    </source>
</evidence>
<gene>
    <name evidence="4" type="ORF">P691DRAFT_768654</name>
</gene>
<feature type="compositionally biased region" description="Basic and acidic residues" evidence="2">
    <location>
        <begin position="50"/>
        <end position="72"/>
    </location>
</feature>